<dbReference type="OrthoDB" id="2135488at2759"/>
<sequence>MQLNTETSSLQEPAKQPGFEVLVGLAEASKAIIMLSKFYRISDVADGNDIVEGLKRINDVQILRNLRCWVKDEVA</sequence>
<evidence type="ECO:0000313" key="2">
    <source>
        <dbReference type="Proteomes" id="UP000176998"/>
    </source>
</evidence>
<dbReference type="Proteomes" id="UP000176998">
    <property type="component" value="Unassembled WGS sequence"/>
</dbReference>
<accession>A0A1G4AQX4</accession>
<dbReference type="RefSeq" id="XP_022468666.1">
    <property type="nucleotide sequence ID" value="XM_022624806.1"/>
</dbReference>
<evidence type="ECO:0000313" key="1">
    <source>
        <dbReference type="EMBL" id="OHE91493.1"/>
    </source>
</evidence>
<gene>
    <name evidence="1" type="ORF">CORC01_13189</name>
</gene>
<proteinExistence type="predicted"/>
<dbReference type="STRING" id="1209926.A0A1G4AQX4"/>
<organism evidence="1 2">
    <name type="scientific">Colletotrichum orchidophilum</name>
    <dbReference type="NCBI Taxonomy" id="1209926"/>
    <lineage>
        <taxon>Eukaryota</taxon>
        <taxon>Fungi</taxon>
        <taxon>Dikarya</taxon>
        <taxon>Ascomycota</taxon>
        <taxon>Pezizomycotina</taxon>
        <taxon>Sordariomycetes</taxon>
        <taxon>Hypocreomycetidae</taxon>
        <taxon>Glomerellales</taxon>
        <taxon>Glomerellaceae</taxon>
        <taxon>Colletotrichum</taxon>
    </lineage>
</organism>
<dbReference type="GeneID" id="34566316"/>
<keyword evidence="2" id="KW-1185">Reference proteome</keyword>
<comment type="caution">
    <text evidence="1">The sequence shown here is derived from an EMBL/GenBank/DDBJ whole genome shotgun (WGS) entry which is preliminary data.</text>
</comment>
<dbReference type="AlphaFoldDB" id="A0A1G4AQX4"/>
<reference evidence="1 2" key="1">
    <citation type="submission" date="2016-09" db="EMBL/GenBank/DDBJ databases">
        <authorList>
            <person name="Capua I."/>
            <person name="De Benedictis P."/>
            <person name="Joannis T."/>
            <person name="Lombin L.H."/>
            <person name="Cattoli G."/>
        </authorList>
    </citation>
    <scope>NUCLEOTIDE SEQUENCE [LARGE SCALE GENOMIC DNA]</scope>
    <source>
        <strain evidence="1 2">IMI 309357</strain>
    </source>
</reference>
<dbReference type="EMBL" id="MJBS01000182">
    <property type="protein sequence ID" value="OHE91493.1"/>
    <property type="molecule type" value="Genomic_DNA"/>
</dbReference>
<name>A0A1G4AQX4_9PEZI</name>
<protein>
    <submittedName>
        <fullName evidence="1">Uncharacterized protein</fullName>
    </submittedName>
</protein>